<evidence type="ECO:0000313" key="1">
    <source>
        <dbReference type="EnsemblProtists" id="PYU1_T013978"/>
    </source>
</evidence>
<dbReference type="EMBL" id="GL376578">
    <property type="status" value="NOT_ANNOTATED_CDS"/>
    <property type="molecule type" value="Genomic_DNA"/>
</dbReference>
<keyword evidence="2" id="KW-1185">Reference proteome</keyword>
<sequence>MAPEATSQRIRLLTALKKIEFVEVKSGVDREGERIIVDEASSERHKPGSVLKLLGSDRKTTQTLTKFLNALLEIVKCNGGMLECRGQDK</sequence>
<dbReference type="Proteomes" id="UP000019132">
    <property type="component" value="Unassembled WGS sequence"/>
</dbReference>
<name>K3X9S9_GLOUD</name>
<protein>
    <submittedName>
        <fullName evidence="1">Uncharacterized protein</fullName>
    </submittedName>
</protein>
<dbReference type="AlphaFoldDB" id="K3X9S9"/>
<proteinExistence type="predicted"/>
<reference evidence="2" key="1">
    <citation type="journal article" date="2010" name="Genome Biol.">
        <title>Genome sequence of the necrotrophic plant pathogen Pythium ultimum reveals original pathogenicity mechanisms and effector repertoire.</title>
        <authorList>
            <person name="Levesque C.A."/>
            <person name="Brouwer H."/>
            <person name="Cano L."/>
            <person name="Hamilton J.P."/>
            <person name="Holt C."/>
            <person name="Huitema E."/>
            <person name="Raffaele S."/>
            <person name="Robideau G.P."/>
            <person name="Thines M."/>
            <person name="Win J."/>
            <person name="Zerillo M.M."/>
            <person name="Beakes G.W."/>
            <person name="Boore J.L."/>
            <person name="Busam D."/>
            <person name="Dumas B."/>
            <person name="Ferriera S."/>
            <person name="Fuerstenberg S.I."/>
            <person name="Gachon C.M."/>
            <person name="Gaulin E."/>
            <person name="Govers F."/>
            <person name="Grenville-Briggs L."/>
            <person name="Horner N."/>
            <person name="Hostetler J."/>
            <person name="Jiang R.H."/>
            <person name="Johnson J."/>
            <person name="Krajaejun T."/>
            <person name="Lin H."/>
            <person name="Meijer H.J."/>
            <person name="Moore B."/>
            <person name="Morris P."/>
            <person name="Phuntmart V."/>
            <person name="Puiu D."/>
            <person name="Shetty J."/>
            <person name="Stajich J.E."/>
            <person name="Tripathy S."/>
            <person name="Wawra S."/>
            <person name="van West P."/>
            <person name="Whitty B.R."/>
            <person name="Coutinho P.M."/>
            <person name="Henrissat B."/>
            <person name="Martin F."/>
            <person name="Thomas P.D."/>
            <person name="Tyler B.M."/>
            <person name="De Vries R.P."/>
            <person name="Kamoun S."/>
            <person name="Yandell M."/>
            <person name="Tisserat N."/>
            <person name="Buell C.R."/>
        </authorList>
    </citation>
    <scope>NUCLEOTIDE SEQUENCE</scope>
    <source>
        <strain evidence="2">DAOM:BR144</strain>
    </source>
</reference>
<dbReference type="VEuPathDB" id="FungiDB:PYU1_G013949"/>
<evidence type="ECO:0000313" key="2">
    <source>
        <dbReference type="Proteomes" id="UP000019132"/>
    </source>
</evidence>
<organism evidence="1 2">
    <name type="scientific">Globisporangium ultimum (strain ATCC 200006 / CBS 805.95 / DAOM BR144)</name>
    <name type="common">Pythium ultimum</name>
    <dbReference type="NCBI Taxonomy" id="431595"/>
    <lineage>
        <taxon>Eukaryota</taxon>
        <taxon>Sar</taxon>
        <taxon>Stramenopiles</taxon>
        <taxon>Oomycota</taxon>
        <taxon>Peronosporomycetes</taxon>
        <taxon>Pythiales</taxon>
        <taxon>Pythiaceae</taxon>
        <taxon>Globisporangium</taxon>
    </lineage>
</organism>
<dbReference type="InParanoid" id="K3X9S9"/>
<dbReference type="EnsemblProtists" id="PYU1_T013978">
    <property type="protein sequence ID" value="PYU1_T013978"/>
    <property type="gene ID" value="PYU1_G013949"/>
</dbReference>
<accession>K3X9S9</accession>
<dbReference type="HOGENOM" id="CLU_2459681_0_0_1"/>
<reference evidence="1" key="3">
    <citation type="submission" date="2015-02" db="UniProtKB">
        <authorList>
            <consortium name="EnsemblProtists"/>
        </authorList>
    </citation>
    <scope>IDENTIFICATION</scope>
    <source>
        <strain evidence="1">DAOM BR144</strain>
    </source>
</reference>
<reference evidence="2" key="2">
    <citation type="submission" date="2010-04" db="EMBL/GenBank/DDBJ databases">
        <authorList>
            <person name="Buell R."/>
            <person name="Hamilton J."/>
            <person name="Hostetler J."/>
        </authorList>
    </citation>
    <scope>NUCLEOTIDE SEQUENCE [LARGE SCALE GENOMIC DNA]</scope>
    <source>
        <strain evidence="2">DAOM:BR144</strain>
    </source>
</reference>